<dbReference type="Proteomes" id="UP000031202">
    <property type="component" value="Unassembled WGS sequence"/>
</dbReference>
<dbReference type="EMBL" id="JWSZ01000010">
    <property type="protein sequence ID" value="KIC57920.1"/>
    <property type="molecule type" value="Genomic_DNA"/>
</dbReference>
<keyword evidence="1" id="KW-0732">Signal</keyword>
<feature type="chain" id="PRO_5002102397" evidence="1">
    <location>
        <begin position="30"/>
        <end position="161"/>
    </location>
</feature>
<dbReference type="PROSITE" id="PS51257">
    <property type="entry name" value="PROKAR_LIPOPROTEIN"/>
    <property type="match status" value="1"/>
</dbReference>
<evidence type="ECO:0000313" key="3">
    <source>
        <dbReference type="Proteomes" id="UP000031202"/>
    </source>
</evidence>
<accession>A0A0B4D0R9</accession>
<organism evidence="2 3">
    <name type="scientific">Microbacterium hominis</name>
    <dbReference type="NCBI Taxonomy" id="162426"/>
    <lineage>
        <taxon>Bacteria</taxon>
        <taxon>Bacillati</taxon>
        <taxon>Actinomycetota</taxon>
        <taxon>Actinomycetes</taxon>
        <taxon>Micrococcales</taxon>
        <taxon>Microbacteriaceae</taxon>
        <taxon>Microbacterium</taxon>
    </lineage>
</organism>
<evidence type="ECO:0000256" key="1">
    <source>
        <dbReference type="SAM" id="SignalP"/>
    </source>
</evidence>
<evidence type="ECO:0000313" key="2">
    <source>
        <dbReference type="EMBL" id="KIC57920.1"/>
    </source>
</evidence>
<feature type="signal peptide" evidence="1">
    <location>
        <begin position="1"/>
        <end position="29"/>
    </location>
</feature>
<sequence length="161" mass="17012">MKRAAYLAGLLVIAILMGGCATTSMPSYAEVTDEAKASLQEIVDLMPTGAVAGAGMPAAWRPEQGTDYEHWSYTDALSMAQATGWVWEGNNPISNPAFTSHIFPHDGDFTMRVPMSLATGGIVDHVDLPATTDPLGSHNLVASDSPQNVAVLLKMLGVIAR</sequence>
<name>A0A0B4D0R9_9MICO</name>
<gene>
    <name evidence="2" type="ORF">RM52_07500</name>
</gene>
<protein>
    <submittedName>
        <fullName evidence="2">Uncharacterized protein</fullName>
    </submittedName>
</protein>
<proteinExistence type="predicted"/>
<dbReference type="RefSeq" id="WP_039415114.1">
    <property type="nucleotide sequence ID" value="NZ_JWSZ01000010.1"/>
</dbReference>
<reference evidence="2 3" key="1">
    <citation type="submission" date="2014-12" db="EMBL/GenBank/DDBJ databases">
        <title>Genome sequencing of Microbacterium hominis TPW29.</title>
        <authorList>
            <person name="Tan P.W."/>
            <person name="Chan K.-G."/>
        </authorList>
    </citation>
    <scope>NUCLEOTIDE SEQUENCE [LARGE SCALE GENOMIC DNA]</scope>
    <source>
        <strain evidence="2 3">TPW29</strain>
    </source>
</reference>
<comment type="caution">
    <text evidence="2">The sequence shown here is derived from an EMBL/GenBank/DDBJ whole genome shotgun (WGS) entry which is preliminary data.</text>
</comment>
<dbReference type="AlphaFoldDB" id="A0A0B4D0R9"/>